<feature type="transmembrane region" description="Helical" evidence="2">
    <location>
        <begin position="77"/>
        <end position="97"/>
    </location>
</feature>
<feature type="transmembrane region" description="Helical" evidence="2">
    <location>
        <begin position="326"/>
        <end position="346"/>
    </location>
</feature>
<dbReference type="AlphaFoldDB" id="A0A1I8GFF4"/>
<dbReference type="GO" id="GO:0008289">
    <property type="term" value="F:lipid binding"/>
    <property type="evidence" value="ECO:0007669"/>
    <property type="project" value="InterPro"/>
</dbReference>
<protein>
    <submittedName>
        <fullName evidence="4">Apolipoprotein L3</fullName>
    </submittedName>
</protein>
<dbReference type="GO" id="GO:0005576">
    <property type="term" value="C:extracellular region"/>
    <property type="evidence" value="ECO:0007669"/>
    <property type="project" value="InterPro"/>
</dbReference>
<evidence type="ECO:0000256" key="1">
    <source>
        <dbReference type="ARBA" id="ARBA00010090"/>
    </source>
</evidence>
<dbReference type="WBParaSite" id="maker-uti_cns_0001705-snap-gene-0.2-mRNA-1">
    <property type="protein sequence ID" value="maker-uti_cns_0001705-snap-gene-0.2-mRNA-1"/>
    <property type="gene ID" value="maker-uti_cns_0001705-snap-gene-0.2"/>
</dbReference>
<dbReference type="GO" id="GO:0016020">
    <property type="term" value="C:membrane"/>
    <property type="evidence" value="ECO:0007669"/>
    <property type="project" value="TreeGrafter"/>
</dbReference>
<comment type="similarity">
    <text evidence="1">Belongs to the apolipoprotein L family.</text>
</comment>
<keyword evidence="2" id="KW-0812">Transmembrane</keyword>
<keyword evidence="2" id="KW-1133">Transmembrane helix</keyword>
<dbReference type="GO" id="GO:0006869">
    <property type="term" value="P:lipid transport"/>
    <property type="evidence" value="ECO:0007669"/>
    <property type="project" value="InterPro"/>
</dbReference>
<keyword evidence="2" id="KW-0472">Membrane</keyword>
<evidence type="ECO:0000313" key="3">
    <source>
        <dbReference type="Proteomes" id="UP000095280"/>
    </source>
</evidence>
<reference evidence="4" key="1">
    <citation type="submission" date="2016-11" db="UniProtKB">
        <authorList>
            <consortium name="WormBaseParasite"/>
        </authorList>
    </citation>
    <scope>IDENTIFICATION</scope>
</reference>
<dbReference type="Proteomes" id="UP000095280">
    <property type="component" value="Unplaced"/>
</dbReference>
<evidence type="ECO:0000313" key="4">
    <source>
        <dbReference type="WBParaSite" id="maker-uti_cns_0001705-snap-gene-0.2-mRNA-1"/>
    </source>
</evidence>
<name>A0A1I8GFF4_9PLAT</name>
<proteinExistence type="inferred from homology"/>
<sequence>MAADPGFESVELNDSRKNCSVAPGDSDFADAILRVVDEAKRGLIAEWCNRREVLVGEIEQAISGIKNSYRRATSVKIGGSVFGVVGGITAVVGYALLIPSFGAALPLAIAGTVAAVGGGVSGGAAAIGDAVVQSSISKKVKQDFESSKKLFDEITDQLAEGVASKTEAAIRGTSDPAMADRICQRLKSALHELRFCRDKHAEVLASLEIPQQEMQQLPATKRIGLLIQRLHELHNLAAERALQAAPSGAGISPTRLSTSAETLRAALDLTVGLVKIGMFGSAEACNVPSSEAVGNSLRPLLRGGISVAEGVIQGAGKTGALTAARVLGLVGSAAFAVVDLGLLIYYSKQMDDIRRRGRSPELVEELEAMKNTVELQLMEVRDRCQMSLDDDWLR</sequence>
<dbReference type="PANTHER" id="PTHR14096">
    <property type="entry name" value="APOLIPOPROTEIN L"/>
    <property type="match status" value="1"/>
</dbReference>
<dbReference type="InterPro" id="IPR008405">
    <property type="entry name" value="ApoL"/>
</dbReference>
<organism evidence="3 4">
    <name type="scientific">Macrostomum lignano</name>
    <dbReference type="NCBI Taxonomy" id="282301"/>
    <lineage>
        <taxon>Eukaryota</taxon>
        <taxon>Metazoa</taxon>
        <taxon>Spiralia</taxon>
        <taxon>Lophotrochozoa</taxon>
        <taxon>Platyhelminthes</taxon>
        <taxon>Rhabditophora</taxon>
        <taxon>Macrostomorpha</taxon>
        <taxon>Macrostomida</taxon>
        <taxon>Macrostomidae</taxon>
        <taxon>Macrostomum</taxon>
    </lineage>
</organism>
<dbReference type="PANTHER" id="PTHR14096:SF28">
    <property type="entry name" value="APOLIPOPROTEIN L, 1-RELATED"/>
    <property type="match status" value="1"/>
</dbReference>
<evidence type="ECO:0000256" key="2">
    <source>
        <dbReference type="SAM" id="Phobius"/>
    </source>
</evidence>
<keyword evidence="3" id="KW-1185">Reference proteome</keyword>
<accession>A0A1I8GFF4</accession>
<dbReference type="GO" id="GO:0042157">
    <property type="term" value="P:lipoprotein metabolic process"/>
    <property type="evidence" value="ECO:0007669"/>
    <property type="project" value="InterPro"/>
</dbReference>